<dbReference type="Proteomes" id="UP000054485">
    <property type="component" value="Unassembled WGS sequence"/>
</dbReference>
<name>A0A0D0A1F3_9AGAM</name>
<gene>
    <name evidence="2" type="ORF">CY34DRAFT_111164</name>
</gene>
<reference evidence="3" key="2">
    <citation type="submission" date="2015-01" db="EMBL/GenBank/DDBJ databases">
        <title>Evolutionary Origins and Diversification of the Mycorrhizal Mutualists.</title>
        <authorList>
            <consortium name="DOE Joint Genome Institute"/>
            <consortium name="Mycorrhizal Genomics Consortium"/>
            <person name="Kohler A."/>
            <person name="Kuo A."/>
            <person name="Nagy L.G."/>
            <person name="Floudas D."/>
            <person name="Copeland A."/>
            <person name="Barry K.W."/>
            <person name="Cichocki N."/>
            <person name="Veneault-Fourrey C."/>
            <person name="LaButti K."/>
            <person name="Lindquist E.A."/>
            <person name="Lipzen A."/>
            <person name="Lundell T."/>
            <person name="Morin E."/>
            <person name="Murat C."/>
            <person name="Riley R."/>
            <person name="Ohm R."/>
            <person name="Sun H."/>
            <person name="Tunlid A."/>
            <person name="Henrissat B."/>
            <person name="Grigoriev I.V."/>
            <person name="Hibbett D.S."/>
            <person name="Martin F."/>
        </authorList>
    </citation>
    <scope>NUCLEOTIDE SEQUENCE [LARGE SCALE GENOMIC DNA]</scope>
    <source>
        <strain evidence="3">UH-Slu-Lm8-n1</strain>
    </source>
</reference>
<dbReference type="InParanoid" id="A0A0D0A1F3"/>
<feature type="region of interest" description="Disordered" evidence="1">
    <location>
        <begin position="1"/>
        <end position="61"/>
    </location>
</feature>
<proteinExistence type="predicted"/>
<dbReference type="HOGENOM" id="CLU_015852_0_0_1"/>
<feature type="region of interest" description="Disordered" evidence="1">
    <location>
        <begin position="368"/>
        <end position="389"/>
    </location>
</feature>
<evidence type="ECO:0000313" key="3">
    <source>
        <dbReference type="Proteomes" id="UP000054485"/>
    </source>
</evidence>
<feature type="region of interest" description="Disordered" evidence="1">
    <location>
        <begin position="434"/>
        <end position="454"/>
    </location>
</feature>
<dbReference type="AlphaFoldDB" id="A0A0D0A1F3"/>
<dbReference type="STRING" id="930992.A0A0D0A1F3"/>
<protein>
    <recommendedName>
        <fullName evidence="4">Ubiquitin-like protease family profile domain-containing protein</fullName>
    </recommendedName>
</protein>
<accession>A0A0D0A1F3</accession>
<evidence type="ECO:0008006" key="4">
    <source>
        <dbReference type="Google" id="ProtNLM"/>
    </source>
</evidence>
<keyword evidence="3" id="KW-1185">Reference proteome</keyword>
<feature type="non-terminal residue" evidence="2">
    <location>
        <position position="1"/>
    </location>
</feature>
<evidence type="ECO:0000256" key="1">
    <source>
        <dbReference type="SAM" id="MobiDB-lite"/>
    </source>
</evidence>
<organism evidence="2 3">
    <name type="scientific">Suillus luteus UH-Slu-Lm8-n1</name>
    <dbReference type="NCBI Taxonomy" id="930992"/>
    <lineage>
        <taxon>Eukaryota</taxon>
        <taxon>Fungi</taxon>
        <taxon>Dikarya</taxon>
        <taxon>Basidiomycota</taxon>
        <taxon>Agaricomycotina</taxon>
        <taxon>Agaricomycetes</taxon>
        <taxon>Agaricomycetidae</taxon>
        <taxon>Boletales</taxon>
        <taxon>Suillineae</taxon>
        <taxon>Suillaceae</taxon>
        <taxon>Suillus</taxon>
    </lineage>
</organism>
<sequence length="683" mass="77246">MDESQFVANESENVDDMCIKEHTSRSPTPSETSIHDDEYRPSPPPPPTVHSPSPEVSPDTAVELPPEEIASRAMARPIFWTSVLDTWTTLGSNQWLEATVADFYLTHVWYEMSDRFSMRYVDLHTSMANDISEEELVFFRRNYFFPREGTCPVVPVGFLVHYSQHFFVAIFDYQRRNVYVLGRHISVESLQVDGIDPHNWCDWNGPEYWRRIAFLHGWSTGDDTDVSIITRDWLQNGLDCGPIACSMLEQCFNSGLDRDGNLLDLDVQCGHLLRIKMLRILAGRVKLSCSDYLMLLDKPQASWQEGDMPDEDIISMIQNGRHQAQCLKLLRTLIVLSSTCSICQRRTPKQEFTLSSYTSLEGVDETTFDQPELDISPSHDDEEDEEDVLGSALPADRKARLAVLFKKNKQLAGSRSRNSIIARAVGTHLQLEPVEAPPGQDTINSQRSEPATATRRRVKNWNLGSYRRFPRPIAPLPLAAYTGSRWLKDDHTFDDYEGGPTIEMLLAPRDILPTMTFQAGGLPVSTAWVDWIDHGYRITPGSFHIFYQCDPVATMEHIMPIGTTDSHDPSNQVPDRVTGNYSLERRGSGSHVEGHQTSVTDVEIFSAAELIDSANYDPPLHDECRFGRNAFVKGCASHRFGDGPALYLDLERDAVKFSEQEIATSVDIDSIIWTTKEFRCRGS</sequence>
<feature type="compositionally biased region" description="Polar residues" evidence="1">
    <location>
        <begin position="1"/>
        <end position="11"/>
    </location>
</feature>
<feature type="compositionally biased region" description="Polar residues" evidence="1">
    <location>
        <begin position="441"/>
        <end position="451"/>
    </location>
</feature>
<evidence type="ECO:0000313" key="2">
    <source>
        <dbReference type="EMBL" id="KIK31964.1"/>
    </source>
</evidence>
<dbReference type="OrthoDB" id="3243290at2759"/>
<reference evidence="2 3" key="1">
    <citation type="submission" date="2014-04" db="EMBL/GenBank/DDBJ databases">
        <authorList>
            <consortium name="DOE Joint Genome Institute"/>
            <person name="Kuo A."/>
            <person name="Ruytinx J."/>
            <person name="Rineau F."/>
            <person name="Colpaert J."/>
            <person name="Kohler A."/>
            <person name="Nagy L.G."/>
            <person name="Floudas D."/>
            <person name="Copeland A."/>
            <person name="Barry K.W."/>
            <person name="Cichocki N."/>
            <person name="Veneault-Fourrey C."/>
            <person name="LaButti K."/>
            <person name="Lindquist E.A."/>
            <person name="Lipzen A."/>
            <person name="Lundell T."/>
            <person name="Morin E."/>
            <person name="Murat C."/>
            <person name="Sun H."/>
            <person name="Tunlid A."/>
            <person name="Henrissat B."/>
            <person name="Grigoriev I.V."/>
            <person name="Hibbett D.S."/>
            <person name="Martin F."/>
            <person name="Nordberg H.P."/>
            <person name="Cantor M.N."/>
            <person name="Hua S.X."/>
        </authorList>
    </citation>
    <scope>NUCLEOTIDE SEQUENCE [LARGE SCALE GENOMIC DNA]</scope>
    <source>
        <strain evidence="2 3">UH-Slu-Lm8-n1</strain>
    </source>
</reference>
<dbReference type="EMBL" id="KN836500">
    <property type="protein sequence ID" value="KIK31964.1"/>
    <property type="molecule type" value="Genomic_DNA"/>
</dbReference>